<proteinExistence type="predicted"/>
<evidence type="ECO:0000313" key="1">
    <source>
        <dbReference type="EMBL" id="CRZ25091.1"/>
    </source>
</evidence>
<reference evidence="1" key="2">
    <citation type="submission" date="2012-12" db="EMBL/GenBank/DDBJ databases">
        <authorList>
            <person name="Gao Y.W."/>
            <person name="Fan S.T."/>
            <person name="Sun H.T."/>
            <person name="Wang Z."/>
            <person name="Gao X.L."/>
            <person name="Li Y.G."/>
            <person name="Wang T.C."/>
            <person name="Zhang K."/>
            <person name="Xu W.W."/>
            <person name="Yu Z.J."/>
            <person name="Xia X.Z."/>
        </authorList>
    </citation>
    <scope>NUCLEOTIDE SEQUENCE</scope>
    <source>
        <strain evidence="1">FR3</strain>
    </source>
</reference>
<protein>
    <submittedName>
        <fullName evidence="1">Bm1441, isoform a</fullName>
    </submittedName>
</protein>
<sequence>MLQLSELSSFHNIFIVNIDRVPLFFADTELIRNFHFFTCPVKLRIQTQANLYAKKNQTPGYLEKQMEQT</sequence>
<organism evidence="1">
    <name type="scientific">Brugia malayi</name>
    <name type="common">Filarial nematode worm</name>
    <dbReference type="NCBI Taxonomy" id="6279"/>
    <lineage>
        <taxon>Eukaryota</taxon>
        <taxon>Metazoa</taxon>
        <taxon>Ecdysozoa</taxon>
        <taxon>Nematoda</taxon>
        <taxon>Chromadorea</taxon>
        <taxon>Rhabditida</taxon>
        <taxon>Spirurina</taxon>
        <taxon>Spiruromorpha</taxon>
        <taxon>Filarioidea</taxon>
        <taxon>Onchocercidae</taxon>
        <taxon>Brugia</taxon>
    </lineage>
</organism>
<dbReference type="WormBase" id="Bm1441a">
    <property type="protein sequence ID" value="BM43871"/>
    <property type="gene ID" value="WBGene00221702"/>
</dbReference>
<accession>A0A0H5S929</accession>
<reference evidence="1" key="1">
    <citation type="journal article" date="2007" name="Science">
        <title>Draft genome of the filarial nematode parasite Brugia malayi.</title>
        <authorList>
            <person name="Ghedin E."/>
            <person name="Wang S."/>
            <person name="Spiro D."/>
            <person name="Caler E."/>
            <person name="Zhao Q."/>
            <person name="Crabtree J."/>
            <person name="Allen J.E."/>
            <person name="Delcher A.L."/>
            <person name="Guiliano D.B."/>
            <person name="Miranda-Saavedra D."/>
            <person name="Angiuoli S.V."/>
            <person name="Creasy T."/>
            <person name="Amedeo P."/>
            <person name="Haas B."/>
            <person name="El-Sayed N.M."/>
            <person name="Wortman J.R."/>
            <person name="Feldblyum T."/>
            <person name="Tallon L."/>
            <person name="Schatz M."/>
            <person name="Shumway M."/>
            <person name="Koo H."/>
            <person name="Salzberg S.L."/>
            <person name="Schobel S."/>
            <person name="Pertea M."/>
            <person name="Pop M."/>
            <person name="White O."/>
            <person name="Barton G.J."/>
            <person name="Carlow C.K."/>
            <person name="Crawford M.J."/>
            <person name="Daub J."/>
            <person name="Dimmic M.W."/>
            <person name="Estes C.F."/>
            <person name="Foster J.M."/>
            <person name="Ganatra M."/>
            <person name="Gregory W.F."/>
            <person name="Johnson N.M."/>
            <person name="Jin J."/>
            <person name="Komuniecki R."/>
            <person name="Korf I."/>
            <person name="Kumar S."/>
            <person name="Laney S."/>
            <person name="Li B.W."/>
            <person name="Li W."/>
            <person name="Lindblom T.H."/>
            <person name="Lustigman S."/>
            <person name="Ma D."/>
            <person name="Maina C.V."/>
            <person name="Martin D.M."/>
            <person name="McCarter J.P."/>
            <person name="McReynolds L."/>
            <person name="Mitreva M."/>
            <person name="Nutman T.B."/>
            <person name="Parkinson J."/>
            <person name="Peregrin-Alvarez J.M."/>
            <person name="Poole C."/>
            <person name="Ren Q."/>
            <person name="Saunders L."/>
            <person name="Sluder A.E."/>
            <person name="Smith K."/>
            <person name="Stanke M."/>
            <person name="Unnasch T.R."/>
            <person name="Ware J."/>
            <person name="Wei A.D."/>
            <person name="Weil G."/>
            <person name="Williams D.J."/>
            <person name="Zhang Y."/>
            <person name="Williams S.A."/>
            <person name="Fraser-Liggett C."/>
            <person name="Slatko B."/>
            <person name="Blaxter M.L."/>
            <person name="Scott A.L."/>
        </authorList>
    </citation>
    <scope>NUCLEOTIDE SEQUENCE</scope>
    <source>
        <strain evidence="1">FR3</strain>
    </source>
</reference>
<evidence type="ECO:0000313" key="2">
    <source>
        <dbReference type="WormBase" id="Bm1441a"/>
    </source>
</evidence>
<name>A0A0H5S929_BRUMA</name>
<dbReference type="EMBL" id="LN856998">
    <property type="protein sequence ID" value="CRZ25091.1"/>
    <property type="molecule type" value="Genomic_DNA"/>
</dbReference>
<dbReference type="AlphaFoldDB" id="A0A0H5S929"/>
<gene>
    <name evidence="1 2" type="ORF">Bm1441</name>
    <name evidence="1" type="ORF">BM_Bm1441</name>
</gene>